<dbReference type="Proteomes" id="UP000198612">
    <property type="component" value="Unassembled WGS sequence"/>
</dbReference>
<gene>
    <name evidence="1" type="ORF">SAMN04488598_10972</name>
    <name evidence="2" type="ORF">SAMN04515652_10971</name>
</gene>
<dbReference type="NCBIfam" id="NF007992">
    <property type="entry name" value="PRK10719.1-3"/>
    <property type="match status" value="1"/>
</dbReference>
<dbReference type="GO" id="GO:0016829">
    <property type="term" value="F:lyase activity"/>
    <property type="evidence" value="ECO:0007669"/>
    <property type="project" value="UniProtKB-KW"/>
</dbReference>
<dbReference type="AlphaFoldDB" id="A0A1I0A122"/>
<dbReference type="PIRSF" id="PIRSF012293">
    <property type="entry name" value="EutA"/>
    <property type="match status" value="1"/>
</dbReference>
<dbReference type="PANTHER" id="PTHR32432:SF13">
    <property type="entry name" value="ETHANOLAMINE AMMONIA-LYASE REACTIVASE EUTA"/>
    <property type="match status" value="1"/>
</dbReference>
<accession>A0A1I0A122</accession>
<dbReference type="SUPFAM" id="SSF53067">
    <property type="entry name" value="Actin-like ATPase domain"/>
    <property type="match status" value="1"/>
</dbReference>
<dbReference type="InterPro" id="IPR050696">
    <property type="entry name" value="FtsA/MreB"/>
</dbReference>
<sequence>MDKILSVGIDIGTSTTQVIFSEITLENMASGFTVPRINIIDKKVIYKSDIYFTPLISQTEINGEKIKEIVEKEFKEAGVDKEKVSTGAVIITGETARKKNASLISEQLSDLAGDFVVATAGPDLESIIAGKGAGAAQLSKKENRIVINFDIGGGTTNIAVFDSGEIIDTTCLDIGGRLIKFDQDNQIIYVAEKIKKLAAEIGIKIKENTQLKQSELKKITEKMAAILVETVAAEEKSDLYQYLITNHGLSQKIEPDYISFSGGVADYIGQEIEPEENIFAFNDIGILLAQQITHSPLYQDYKIVKAEETIRATVVGAGSHTTDISGSTITYNGDVFPLKNVPILKITAKEEANKPADLVEIIKKKLDWFDLEEELQPVALALKGKSNFSFKEITELAKIIVSGMDTIISNKLPLIIILENDAAKVLGQTINRLLGQKEDVISLDGIKVNNGDYIDIGKPLAKGKVVPVIIKTLIFGK</sequence>
<dbReference type="Proteomes" id="UP000199519">
    <property type="component" value="Unassembled WGS sequence"/>
</dbReference>
<dbReference type="EMBL" id="FNBJ01000009">
    <property type="protein sequence ID" value="SDF30434.1"/>
    <property type="molecule type" value="Genomic_DNA"/>
</dbReference>
<evidence type="ECO:0000313" key="3">
    <source>
        <dbReference type="Proteomes" id="UP000198612"/>
    </source>
</evidence>
<dbReference type="Gene3D" id="3.30.420.40">
    <property type="match status" value="1"/>
</dbReference>
<protein>
    <submittedName>
        <fullName evidence="2">Reactivating factor of Adenosylcobalamin-dependent ethanolamine ammonia lyase</fullName>
    </submittedName>
</protein>
<keyword evidence="2" id="KW-0456">Lyase</keyword>
<dbReference type="RefSeq" id="WP_089719867.1">
    <property type="nucleotide sequence ID" value="NZ_FNBJ01000009.1"/>
</dbReference>
<proteinExistence type="predicted"/>
<dbReference type="InterPro" id="IPR009377">
    <property type="entry name" value="EutA"/>
</dbReference>
<dbReference type="Pfam" id="PF06277">
    <property type="entry name" value="EutA"/>
    <property type="match status" value="1"/>
</dbReference>
<dbReference type="EMBL" id="FOHG01000009">
    <property type="protein sequence ID" value="SES87735.1"/>
    <property type="molecule type" value="Genomic_DNA"/>
</dbReference>
<dbReference type="PANTHER" id="PTHR32432">
    <property type="entry name" value="CELL DIVISION PROTEIN FTSA-RELATED"/>
    <property type="match status" value="1"/>
</dbReference>
<keyword evidence="4" id="KW-1185">Reference proteome</keyword>
<name>A0A1I0A122_9FIRM</name>
<organism evidence="2 3">
    <name type="scientific">Halanaerobium congolense</name>
    <dbReference type="NCBI Taxonomy" id="54121"/>
    <lineage>
        <taxon>Bacteria</taxon>
        <taxon>Bacillati</taxon>
        <taxon>Bacillota</taxon>
        <taxon>Clostridia</taxon>
        <taxon>Halanaerobiales</taxon>
        <taxon>Halanaerobiaceae</taxon>
        <taxon>Halanaerobium</taxon>
    </lineage>
</organism>
<reference evidence="3 4" key="1">
    <citation type="submission" date="2016-10" db="EMBL/GenBank/DDBJ databases">
        <authorList>
            <person name="Varghese N."/>
            <person name="Submissions S."/>
        </authorList>
    </citation>
    <scope>NUCLEOTIDE SEQUENCE [LARGE SCALE GENOMIC DNA]</scope>
    <source>
        <strain evidence="1 4">WG2</strain>
        <strain evidence="2 3">WG5</strain>
    </source>
</reference>
<dbReference type="InterPro" id="IPR043129">
    <property type="entry name" value="ATPase_NBD"/>
</dbReference>
<evidence type="ECO:0000313" key="2">
    <source>
        <dbReference type="EMBL" id="SES87735.1"/>
    </source>
</evidence>
<evidence type="ECO:0000313" key="4">
    <source>
        <dbReference type="Proteomes" id="UP000199519"/>
    </source>
</evidence>
<evidence type="ECO:0000313" key="1">
    <source>
        <dbReference type="EMBL" id="SDF30434.1"/>
    </source>
</evidence>